<dbReference type="EMBL" id="LAZR01065810">
    <property type="protein sequence ID" value="KKK54806.1"/>
    <property type="molecule type" value="Genomic_DNA"/>
</dbReference>
<keyword evidence="1" id="KW-1133">Transmembrane helix</keyword>
<reference evidence="2" key="1">
    <citation type="journal article" date="2015" name="Nature">
        <title>Complex archaea that bridge the gap between prokaryotes and eukaryotes.</title>
        <authorList>
            <person name="Spang A."/>
            <person name="Saw J.H."/>
            <person name="Jorgensen S.L."/>
            <person name="Zaremba-Niedzwiedzka K."/>
            <person name="Martijn J."/>
            <person name="Lind A.E."/>
            <person name="van Eijk R."/>
            <person name="Schleper C."/>
            <person name="Guy L."/>
            <person name="Ettema T.J."/>
        </authorList>
    </citation>
    <scope>NUCLEOTIDE SEQUENCE</scope>
</reference>
<organism evidence="2">
    <name type="scientific">marine sediment metagenome</name>
    <dbReference type="NCBI Taxonomy" id="412755"/>
    <lineage>
        <taxon>unclassified sequences</taxon>
        <taxon>metagenomes</taxon>
        <taxon>ecological metagenomes</taxon>
    </lineage>
</organism>
<name>A0A0F8Z404_9ZZZZ</name>
<dbReference type="AlphaFoldDB" id="A0A0F8Z404"/>
<evidence type="ECO:0000313" key="2">
    <source>
        <dbReference type="EMBL" id="KKK54806.1"/>
    </source>
</evidence>
<keyword evidence="1" id="KW-0472">Membrane</keyword>
<protein>
    <submittedName>
        <fullName evidence="2">Uncharacterized protein</fullName>
    </submittedName>
</protein>
<feature type="non-terminal residue" evidence="2">
    <location>
        <position position="1"/>
    </location>
</feature>
<sequence length="83" mass="9351">LVIVVGVYKEAGFYTGLLALLTLIAIEIILENLKIIKEIGRLCVGKPSRYDSEQIEKIRKLCLKQIDTFNTDKLKEGENAKKS</sequence>
<gene>
    <name evidence="2" type="ORF">LCGC14_3081000</name>
</gene>
<proteinExistence type="predicted"/>
<evidence type="ECO:0000256" key="1">
    <source>
        <dbReference type="SAM" id="Phobius"/>
    </source>
</evidence>
<feature type="transmembrane region" description="Helical" evidence="1">
    <location>
        <begin position="12"/>
        <end position="30"/>
    </location>
</feature>
<accession>A0A0F8Z404</accession>
<comment type="caution">
    <text evidence="2">The sequence shown here is derived from an EMBL/GenBank/DDBJ whole genome shotgun (WGS) entry which is preliminary data.</text>
</comment>
<keyword evidence="1" id="KW-0812">Transmembrane</keyword>